<dbReference type="EMBL" id="QUQO01000001">
    <property type="protein sequence ID" value="RFB04836.1"/>
    <property type="molecule type" value="Genomic_DNA"/>
</dbReference>
<evidence type="ECO:0000313" key="1">
    <source>
        <dbReference type="EMBL" id="RFB04836.1"/>
    </source>
</evidence>
<gene>
    <name evidence="1" type="ORF">DX908_05800</name>
</gene>
<organism evidence="1 2">
    <name type="scientific">Parvularcula marina</name>
    <dbReference type="NCBI Taxonomy" id="2292771"/>
    <lineage>
        <taxon>Bacteria</taxon>
        <taxon>Pseudomonadati</taxon>
        <taxon>Pseudomonadota</taxon>
        <taxon>Alphaproteobacteria</taxon>
        <taxon>Parvularculales</taxon>
        <taxon>Parvularculaceae</taxon>
        <taxon>Parvularcula</taxon>
    </lineage>
</organism>
<dbReference type="InterPro" id="IPR007420">
    <property type="entry name" value="DUF465"/>
</dbReference>
<dbReference type="AlphaFoldDB" id="A0A371RHA6"/>
<sequence length="80" mass="9578">MTHTPHELSEEFPEFTDTLHRLKTGDLHFQKLSEEYHSLNRDIHRAETDVEPTSDDHLEEMKTRRVRLKDEIYTMLKATV</sequence>
<dbReference type="Proteomes" id="UP000264589">
    <property type="component" value="Unassembled WGS sequence"/>
</dbReference>
<keyword evidence="2" id="KW-1185">Reference proteome</keyword>
<reference evidence="1 2" key="1">
    <citation type="submission" date="2018-08" db="EMBL/GenBank/DDBJ databases">
        <title>Parvularcula sp. SM1705, isolated from surface water of the South Sea China.</title>
        <authorList>
            <person name="Sun L."/>
        </authorList>
    </citation>
    <scope>NUCLEOTIDE SEQUENCE [LARGE SCALE GENOMIC DNA]</scope>
    <source>
        <strain evidence="1 2">SM1705</strain>
    </source>
</reference>
<proteinExistence type="predicted"/>
<dbReference type="InterPro" id="IPR038444">
    <property type="entry name" value="DUF465_sf"/>
</dbReference>
<comment type="caution">
    <text evidence="1">The sequence shown here is derived from an EMBL/GenBank/DDBJ whole genome shotgun (WGS) entry which is preliminary data.</text>
</comment>
<protein>
    <submittedName>
        <fullName evidence="1">DUF465 domain-containing protein</fullName>
    </submittedName>
</protein>
<name>A0A371RHA6_9PROT</name>
<dbReference type="InParanoid" id="A0A371RHA6"/>
<dbReference type="Gene3D" id="6.10.280.50">
    <property type="match status" value="1"/>
</dbReference>
<dbReference type="RefSeq" id="WP_116391469.1">
    <property type="nucleotide sequence ID" value="NZ_QUQO01000001.1"/>
</dbReference>
<evidence type="ECO:0000313" key="2">
    <source>
        <dbReference type="Proteomes" id="UP000264589"/>
    </source>
</evidence>
<dbReference type="OrthoDB" id="1263265at2"/>
<accession>A0A371RHA6</accession>
<dbReference type="Pfam" id="PF04325">
    <property type="entry name" value="DUF465"/>
    <property type="match status" value="1"/>
</dbReference>